<gene>
    <name evidence="10" type="ORF">DME_LOCUS7873</name>
</gene>
<keyword evidence="7" id="KW-0496">Mitochondrion</keyword>
<evidence type="ECO:0000256" key="7">
    <source>
        <dbReference type="ARBA" id="ARBA00023128"/>
    </source>
</evidence>
<dbReference type="Proteomes" id="UP000274756">
    <property type="component" value="Unassembled WGS sequence"/>
</dbReference>
<keyword evidence="3" id="KW-0813">Transport</keyword>
<sequence>MAPRRLRILKNVLEKEIAPPHPSEWLHIVREYREFEDVLVRAGVLIEIVLWFFVGEQIGRGNIAGYIVPATYIPKATRKKAAATQIDNPSEF</sequence>
<keyword evidence="5" id="KW-0375">Hydrogen ion transport</keyword>
<comment type="subcellular location">
    <subcellularLocation>
        <location evidence="1">Mitochondrion membrane</location>
    </subcellularLocation>
</comment>
<dbReference type="GO" id="GO:0045259">
    <property type="term" value="C:proton-transporting ATP synthase complex"/>
    <property type="evidence" value="ECO:0007669"/>
    <property type="project" value="UniProtKB-KW"/>
</dbReference>
<keyword evidence="6" id="KW-0406">Ion transport</keyword>
<reference evidence="10 11" key="1">
    <citation type="submission" date="2018-11" db="EMBL/GenBank/DDBJ databases">
        <authorList>
            <consortium name="Pathogen Informatics"/>
        </authorList>
    </citation>
    <scope>NUCLEOTIDE SEQUENCE [LARGE SCALE GENOMIC DNA]</scope>
</reference>
<keyword evidence="4" id="KW-0138">CF(0)</keyword>
<evidence type="ECO:0000256" key="1">
    <source>
        <dbReference type="ARBA" id="ARBA00004325"/>
    </source>
</evidence>
<dbReference type="InterPro" id="IPR006808">
    <property type="entry name" value="ATP_synth_F0_gsu_mt"/>
</dbReference>
<evidence type="ECO:0000256" key="5">
    <source>
        <dbReference type="ARBA" id="ARBA00022781"/>
    </source>
</evidence>
<evidence type="ECO:0000256" key="2">
    <source>
        <dbReference type="ARBA" id="ARBA00005699"/>
    </source>
</evidence>
<dbReference type="GO" id="GO:0015986">
    <property type="term" value="P:proton motive force-driven ATP synthesis"/>
    <property type="evidence" value="ECO:0007669"/>
    <property type="project" value="InterPro"/>
</dbReference>
<accession>A0A3P7PSY4</accession>
<comment type="similarity">
    <text evidence="2">Belongs to the ATPase g subunit family.</text>
</comment>
<evidence type="ECO:0000313" key="11">
    <source>
        <dbReference type="Proteomes" id="UP000274756"/>
    </source>
</evidence>
<protein>
    <submittedName>
        <fullName evidence="10">Uncharacterized protein</fullName>
    </submittedName>
</protein>
<dbReference type="OrthoDB" id="437at2759"/>
<keyword evidence="11" id="KW-1185">Reference proteome</keyword>
<keyword evidence="9" id="KW-0066">ATP synthesis</keyword>
<dbReference type="STRING" id="318479.A0A3P7PSY4"/>
<evidence type="ECO:0000256" key="4">
    <source>
        <dbReference type="ARBA" id="ARBA00022547"/>
    </source>
</evidence>
<evidence type="ECO:0000313" key="10">
    <source>
        <dbReference type="EMBL" id="VDN57900.1"/>
    </source>
</evidence>
<dbReference type="AlphaFoldDB" id="A0A3P7PSY4"/>
<name>A0A3P7PSY4_DRAME</name>
<dbReference type="Pfam" id="PF04718">
    <property type="entry name" value="ATP-synt_G"/>
    <property type="match status" value="1"/>
</dbReference>
<evidence type="ECO:0000256" key="9">
    <source>
        <dbReference type="ARBA" id="ARBA00023310"/>
    </source>
</evidence>
<proteinExistence type="inferred from homology"/>
<keyword evidence="8" id="KW-0472">Membrane</keyword>
<dbReference type="EMBL" id="UYYG01001163">
    <property type="protein sequence ID" value="VDN57900.1"/>
    <property type="molecule type" value="Genomic_DNA"/>
</dbReference>
<evidence type="ECO:0000256" key="3">
    <source>
        <dbReference type="ARBA" id="ARBA00022448"/>
    </source>
</evidence>
<organism evidence="10 11">
    <name type="scientific">Dracunculus medinensis</name>
    <name type="common">Guinea worm</name>
    <dbReference type="NCBI Taxonomy" id="318479"/>
    <lineage>
        <taxon>Eukaryota</taxon>
        <taxon>Metazoa</taxon>
        <taxon>Ecdysozoa</taxon>
        <taxon>Nematoda</taxon>
        <taxon>Chromadorea</taxon>
        <taxon>Rhabditida</taxon>
        <taxon>Spirurina</taxon>
        <taxon>Dracunculoidea</taxon>
        <taxon>Dracunculidae</taxon>
        <taxon>Dracunculus</taxon>
    </lineage>
</organism>
<evidence type="ECO:0000256" key="8">
    <source>
        <dbReference type="ARBA" id="ARBA00023136"/>
    </source>
</evidence>
<dbReference type="GO" id="GO:0015078">
    <property type="term" value="F:proton transmembrane transporter activity"/>
    <property type="evidence" value="ECO:0007669"/>
    <property type="project" value="InterPro"/>
</dbReference>
<evidence type="ECO:0000256" key="6">
    <source>
        <dbReference type="ARBA" id="ARBA00023065"/>
    </source>
</evidence>
<dbReference type="GO" id="GO:0031966">
    <property type="term" value="C:mitochondrial membrane"/>
    <property type="evidence" value="ECO:0007669"/>
    <property type="project" value="UniProtKB-SubCell"/>
</dbReference>